<dbReference type="NCBIfam" id="TIGR01383">
    <property type="entry name" value="not_thiJ"/>
    <property type="match status" value="1"/>
</dbReference>
<proteinExistence type="predicted"/>
<comment type="caution">
    <text evidence="2">The sequence shown here is derived from an EMBL/GenBank/DDBJ whole genome shotgun (WGS) entry which is preliminary data.</text>
</comment>
<reference evidence="2 3" key="1">
    <citation type="submission" date="2020-08" db="EMBL/GenBank/DDBJ databases">
        <authorList>
            <person name="Hejnol A."/>
        </authorList>
    </citation>
    <scope>NUCLEOTIDE SEQUENCE [LARGE SCALE GENOMIC DNA]</scope>
</reference>
<protein>
    <submittedName>
        <fullName evidence="2">DgyrCDS12550</fullName>
    </submittedName>
</protein>
<dbReference type="InterPro" id="IPR050325">
    <property type="entry name" value="Prot/Nucl_acid_deglycase"/>
</dbReference>
<dbReference type="PANTHER" id="PTHR48094">
    <property type="entry name" value="PROTEIN/NUCLEIC ACID DEGLYCASE DJ-1-RELATED"/>
    <property type="match status" value="1"/>
</dbReference>
<dbReference type="CDD" id="cd03135">
    <property type="entry name" value="GATase1_DJ-1"/>
    <property type="match status" value="1"/>
</dbReference>
<dbReference type="InterPro" id="IPR029062">
    <property type="entry name" value="Class_I_gatase-like"/>
</dbReference>
<dbReference type="Pfam" id="PF01965">
    <property type="entry name" value="DJ-1_PfpI"/>
    <property type="match status" value="1"/>
</dbReference>
<dbReference type="GO" id="GO:0006979">
    <property type="term" value="P:response to oxidative stress"/>
    <property type="evidence" value="ECO:0007669"/>
    <property type="project" value="TreeGrafter"/>
</dbReference>
<dbReference type="EMBL" id="CAJFCJ010000020">
    <property type="protein sequence ID" value="CAD5124253.1"/>
    <property type="molecule type" value="Genomic_DNA"/>
</dbReference>
<dbReference type="SUPFAM" id="SSF52317">
    <property type="entry name" value="Class I glutamine amidotransferase-like"/>
    <property type="match status" value="1"/>
</dbReference>
<organism evidence="2 3">
    <name type="scientific">Dimorphilus gyrociliatus</name>
    <dbReference type="NCBI Taxonomy" id="2664684"/>
    <lineage>
        <taxon>Eukaryota</taxon>
        <taxon>Metazoa</taxon>
        <taxon>Spiralia</taxon>
        <taxon>Lophotrochozoa</taxon>
        <taxon>Annelida</taxon>
        <taxon>Polychaeta</taxon>
        <taxon>Polychaeta incertae sedis</taxon>
        <taxon>Dinophilidae</taxon>
        <taxon>Dimorphilus</taxon>
    </lineage>
</organism>
<name>A0A7I8W6T4_9ANNE</name>
<dbReference type="AlphaFoldDB" id="A0A7I8W6T4"/>
<dbReference type="GO" id="GO:0005739">
    <property type="term" value="C:mitochondrion"/>
    <property type="evidence" value="ECO:0007669"/>
    <property type="project" value="TreeGrafter"/>
</dbReference>
<dbReference type="OrthoDB" id="543156at2759"/>
<evidence type="ECO:0000313" key="3">
    <source>
        <dbReference type="Proteomes" id="UP000549394"/>
    </source>
</evidence>
<accession>A0A7I8W6T4</accession>
<dbReference type="GO" id="GO:0005634">
    <property type="term" value="C:nucleus"/>
    <property type="evidence" value="ECO:0007669"/>
    <property type="project" value="TreeGrafter"/>
</dbReference>
<keyword evidence="3" id="KW-1185">Reference proteome</keyword>
<dbReference type="Gene3D" id="3.40.50.880">
    <property type="match status" value="1"/>
</dbReference>
<dbReference type="GO" id="GO:1903189">
    <property type="term" value="P:glyoxal metabolic process"/>
    <property type="evidence" value="ECO:0007669"/>
    <property type="project" value="TreeGrafter"/>
</dbReference>
<gene>
    <name evidence="2" type="ORF">DGYR_LOCUS11825</name>
</gene>
<dbReference type="PANTHER" id="PTHR48094:SF12">
    <property type="entry name" value="PARKINSON DISEASE PROTEIN 7 HOMOLOG"/>
    <property type="match status" value="1"/>
</dbReference>
<sequence length="198" mass="22144">MVRAAVLLPQGAEEMEAVIVQDVLKRAEFDTILVSLDEAKMVTCSRKVGIAADKCLNEIENEIFDIVVLPGGLVGTQNLKKSTKVKNFVETHIKANKYIGAICAAPLVLKEFEFFKQKDERKFRATYHDSCDNDLKDYFERPNGEAVVLDDKLITSKGPGTAFDFAINIVKLLKPNVVNTIVPPMMFEGENKIFFVEN</sequence>
<feature type="domain" description="DJ-1/PfpI" evidence="1">
    <location>
        <begin position="3"/>
        <end position="171"/>
    </location>
</feature>
<evidence type="ECO:0000259" key="1">
    <source>
        <dbReference type="Pfam" id="PF01965"/>
    </source>
</evidence>
<evidence type="ECO:0000313" key="2">
    <source>
        <dbReference type="EMBL" id="CAD5124253.1"/>
    </source>
</evidence>
<dbReference type="InterPro" id="IPR006287">
    <property type="entry name" value="DJ-1"/>
</dbReference>
<dbReference type="Proteomes" id="UP000549394">
    <property type="component" value="Unassembled WGS sequence"/>
</dbReference>
<dbReference type="InterPro" id="IPR002818">
    <property type="entry name" value="DJ-1/PfpI"/>
</dbReference>